<protein>
    <submittedName>
        <fullName evidence="1">Uncharacterized protein</fullName>
    </submittedName>
</protein>
<dbReference type="AlphaFoldDB" id="A0A1Y3B023"/>
<evidence type="ECO:0000313" key="2">
    <source>
        <dbReference type="Proteomes" id="UP000194236"/>
    </source>
</evidence>
<dbReference type="Proteomes" id="UP000194236">
    <property type="component" value="Unassembled WGS sequence"/>
</dbReference>
<proteinExistence type="predicted"/>
<name>A0A1Y3B023_EURMA</name>
<accession>A0A1Y3B023</accession>
<dbReference type="EMBL" id="MUJZ01053567">
    <property type="protein sequence ID" value="OTF73006.1"/>
    <property type="molecule type" value="Genomic_DNA"/>
</dbReference>
<sequence length="24" mass="3080">MQHLNLYYVQHAYCQLYLSVIHRW</sequence>
<evidence type="ECO:0000313" key="1">
    <source>
        <dbReference type="EMBL" id="OTF73006.1"/>
    </source>
</evidence>
<comment type="caution">
    <text evidence="1">The sequence shown here is derived from an EMBL/GenBank/DDBJ whole genome shotgun (WGS) entry which is preliminary data.</text>
</comment>
<organism evidence="1 2">
    <name type="scientific">Euroglyphus maynei</name>
    <name type="common">Mayne's house dust mite</name>
    <dbReference type="NCBI Taxonomy" id="6958"/>
    <lineage>
        <taxon>Eukaryota</taxon>
        <taxon>Metazoa</taxon>
        <taxon>Ecdysozoa</taxon>
        <taxon>Arthropoda</taxon>
        <taxon>Chelicerata</taxon>
        <taxon>Arachnida</taxon>
        <taxon>Acari</taxon>
        <taxon>Acariformes</taxon>
        <taxon>Sarcoptiformes</taxon>
        <taxon>Astigmata</taxon>
        <taxon>Psoroptidia</taxon>
        <taxon>Analgoidea</taxon>
        <taxon>Pyroglyphidae</taxon>
        <taxon>Pyroglyphinae</taxon>
        <taxon>Euroglyphus</taxon>
    </lineage>
</organism>
<reference evidence="1 2" key="1">
    <citation type="submission" date="2017-03" db="EMBL/GenBank/DDBJ databases">
        <title>Genome Survey of Euroglyphus maynei.</title>
        <authorList>
            <person name="Arlian L.G."/>
            <person name="Morgan M.S."/>
            <person name="Rider S.D."/>
        </authorList>
    </citation>
    <scope>NUCLEOTIDE SEQUENCE [LARGE SCALE GENOMIC DNA]</scope>
    <source>
        <strain evidence="1">Arlian Lab</strain>
        <tissue evidence="1">Whole body</tissue>
    </source>
</reference>
<keyword evidence="2" id="KW-1185">Reference proteome</keyword>
<gene>
    <name evidence="1" type="ORF">BLA29_009189</name>
</gene>